<gene>
    <name evidence="1" type="ORF">U0R10_10580</name>
</gene>
<evidence type="ECO:0000313" key="2">
    <source>
        <dbReference type="Proteomes" id="UP001598138"/>
    </source>
</evidence>
<comment type="caution">
    <text evidence="1">The sequence shown here is derived from an EMBL/GenBank/DDBJ whole genome shotgun (WGS) entry which is preliminary data.</text>
</comment>
<name>A0ABW6DJF7_9BACT</name>
<dbReference type="RefSeq" id="WP_377983940.1">
    <property type="nucleotide sequence ID" value="NZ_JBBKXZ010000004.1"/>
</dbReference>
<proteinExistence type="predicted"/>
<dbReference type="Proteomes" id="UP001598138">
    <property type="component" value="Unassembled WGS sequence"/>
</dbReference>
<evidence type="ECO:0000313" key="1">
    <source>
        <dbReference type="EMBL" id="MFD3395065.1"/>
    </source>
</evidence>
<reference evidence="1 2" key="1">
    <citation type="submission" date="2024-03" db="EMBL/GenBank/DDBJ databases">
        <title>Aquirufa genome sequencing.</title>
        <authorList>
            <person name="Pitt A."/>
            <person name="Hahn M.W."/>
        </authorList>
    </citation>
    <scope>NUCLEOTIDE SEQUENCE [LARGE SCALE GENOMIC DNA]</scope>
    <source>
        <strain evidence="1 2">OSTEICH-129V</strain>
    </source>
</reference>
<organism evidence="1 2">
    <name type="scientific">Aquirufa avitistagni</name>
    <dbReference type="NCBI Taxonomy" id="3104728"/>
    <lineage>
        <taxon>Bacteria</taxon>
        <taxon>Pseudomonadati</taxon>
        <taxon>Bacteroidota</taxon>
        <taxon>Cytophagia</taxon>
        <taxon>Cytophagales</taxon>
        <taxon>Flectobacillaceae</taxon>
        <taxon>Aquirufa</taxon>
    </lineage>
</organism>
<accession>A0ABW6DJF7</accession>
<dbReference type="EMBL" id="JBBKXZ010000004">
    <property type="protein sequence ID" value="MFD3395065.1"/>
    <property type="molecule type" value="Genomic_DNA"/>
</dbReference>
<sequence length="456" mass="49131">MTSISSKKPTLNWPAIKWLGIISLFLASCDTPKEIGADLFSVEVGLNLTDTLRVESSTVLVDSIQTGGGSTFLLGSYQHPELGTFQSSFFAQISNADTLTSKATSVLDSVRMSLVYSGYQGDTLQPQTISVYKLKDSLSLSASYYTNSSIPFDANPVAVHTFKPRVIRARSNNGDSLKLDTLSFRMSAAWGNELIKNFSDKTLSGGGKTFRASFPGLYFKSTSASKAALLGFSPTYSSMTIYWRNPGDATQYSLTYYFSLSTSLSAEVQARFNKFQITKTGVLASLVKPGDVVPSTRTNNTTYVQSGSGIVTQIKLPTLLNLKGKNNVAINKAELILSGVDGLDLNNTLGQLTLLQADGNNKPIRNASGLGYIISEGGGGIQIANYNAAFNSYTFNVTTELQSIMAGRKSNVGYLVTPTLATATTGMTKMVSESARFVPLNALKARLRVYYSYIAK</sequence>
<protein>
    <submittedName>
        <fullName evidence="1">DUF4270 family protein</fullName>
    </submittedName>
</protein>
<dbReference type="InterPro" id="IPR025366">
    <property type="entry name" value="DUF4270"/>
</dbReference>
<dbReference type="Pfam" id="PF14092">
    <property type="entry name" value="DUF4270"/>
    <property type="match status" value="1"/>
</dbReference>
<keyword evidence="2" id="KW-1185">Reference proteome</keyword>
<dbReference type="PROSITE" id="PS51257">
    <property type="entry name" value="PROKAR_LIPOPROTEIN"/>
    <property type="match status" value="1"/>
</dbReference>